<dbReference type="PANTHER" id="PTHR36978:SF4">
    <property type="entry name" value="P-LOOP CONTAINING NUCLEOSIDE TRIPHOSPHATE HYDROLASE PROTEIN"/>
    <property type="match status" value="1"/>
</dbReference>
<keyword evidence="1" id="KW-1133">Transmembrane helix</keyword>
<evidence type="ECO:0000313" key="2">
    <source>
        <dbReference type="EMBL" id="KAI1863039.1"/>
    </source>
</evidence>
<dbReference type="InterPro" id="IPR027417">
    <property type="entry name" value="P-loop_NTPase"/>
</dbReference>
<protein>
    <recommendedName>
        <fullName evidence="4">P-loop containing nucleoside triphosphate hydrolase protein</fullName>
    </recommendedName>
</protein>
<dbReference type="Gene3D" id="3.40.50.300">
    <property type="entry name" value="P-loop containing nucleotide triphosphate hydrolases"/>
    <property type="match status" value="1"/>
</dbReference>
<dbReference type="Pfam" id="PF17784">
    <property type="entry name" value="Sulfotransfer_4"/>
    <property type="match status" value="1"/>
</dbReference>
<evidence type="ECO:0000256" key="1">
    <source>
        <dbReference type="SAM" id="Phobius"/>
    </source>
</evidence>
<dbReference type="PANTHER" id="PTHR36978">
    <property type="entry name" value="P-LOOP CONTAINING NUCLEOTIDE TRIPHOSPHATE HYDROLASE"/>
    <property type="match status" value="1"/>
</dbReference>
<gene>
    <name evidence="2" type="ORF">JX265_009085</name>
</gene>
<keyword evidence="1" id="KW-0472">Membrane</keyword>
<dbReference type="Proteomes" id="UP000829685">
    <property type="component" value="Unassembled WGS sequence"/>
</dbReference>
<evidence type="ECO:0000313" key="3">
    <source>
        <dbReference type="Proteomes" id="UP000829685"/>
    </source>
</evidence>
<dbReference type="EMBL" id="JAFIMR010000026">
    <property type="protein sequence ID" value="KAI1863039.1"/>
    <property type="molecule type" value="Genomic_DNA"/>
</dbReference>
<dbReference type="AlphaFoldDB" id="A0A9P9WH81"/>
<organism evidence="2 3">
    <name type="scientific">Neoarthrinium moseri</name>
    <dbReference type="NCBI Taxonomy" id="1658444"/>
    <lineage>
        <taxon>Eukaryota</taxon>
        <taxon>Fungi</taxon>
        <taxon>Dikarya</taxon>
        <taxon>Ascomycota</taxon>
        <taxon>Pezizomycotina</taxon>
        <taxon>Sordariomycetes</taxon>
        <taxon>Xylariomycetidae</taxon>
        <taxon>Amphisphaeriales</taxon>
        <taxon>Apiosporaceae</taxon>
        <taxon>Neoarthrinium</taxon>
    </lineage>
</organism>
<dbReference type="OrthoDB" id="408152at2759"/>
<name>A0A9P9WH81_9PEZI</name>
<feature type="transmembrane region" description="Helical" evidence="1">
    <location>
        <begin position="248"/>
        <end position="268"/>
    </location>
</feature>
<sequence>MSRVIDSLPTPSAPREKKLIVTANSRTGTFSLYQALKIMGYKPYHMYEVVQGGVTHMKILEEGLNAKYHGIGKPYGKAEFEKWFADYDVIIEVTPLFLEEIFECYPDAKYMHVERDVDSWYRSVDNTGGQVFEACGKFPLTQMRLIDDFVDKFCSLHLALAKYWTGGRPWREGKVSCVQRYLETNRLVRDLIPTKNLAIFKLEDGFGWEQICPFLGKPMPDVPYPRGNAPAEFQKMASEALSPAFRRAALFVATSALVPLVAIGLWYCRSRK</sequence>
<dbReference type="InterPro" id="IPR040632">
    <property type="entry name" value="Sulfotransfer_4"/>
</dbReference>
<accession>A0A9P9WH81</accession>
<proteinExistence type="predicted"/>
<keyword evidence="3" id="KW-1185">Reference proteome</keyword>
<keyword evidence="1" id="KW-0812">Transmembrane</keyword>
<evidence type="ECO:0008006" key="4">
    <source>
        <dbReference type="Google" id="ProtNLM"/>
    </source>
</evidence>
<reference evidence="2" key="1">
    <citation type="submission" date="2021-03" db="EMBL/GenBank/DDBJ databases">
        <title>Revisited historic fungal species revealed as producer of novel bioactive compounds through whole genome sequencing and comparative genomics.</title>
        <authorList>
            <person name="Vignolle G.A."/>
            <person name="Hochenegger N."/>
            <person name="Mach R.L."/>
            <person name="Mach-Aigner A.R."/>
            <person name="Javad Rahimi M."/>
            <person name="Salim K.A."/>
            <person name="Chan C.M."/>
            <person name="Lim L.B.L."/>
            <person name="Cai F."/>
            <person name="Druzhinina I.S."/>
            <person name="U'Ren J.M."/>
            <person name="Derntl C."/>
        </authorList>
    </citation>
    <scope>NUCLEOTIDE SEQUENCE</scope>
    <source>
        <strain evidence="2">TUCIM 5799</strain>
    </source>
</reference>
<comment type="caution">
    <text evidence="2">The sequence shown here is derived from an EMBL/GenBank/DDBJ whole genome shotgun (WGS) entry which is preliminary data.</text>
</comment>
<dbReference type="SUPFAM" id="SSF52540">
    <property type="entry name" value="P-loop containing nucleoside triphosphate hydrolases"/>
    <property type="match status" value="1"/>
</dbReference>